<name>A0A1F5N9J5_9BACT</name>
<keyword evidence="4" id="KW-0233">DNA recombination</keyword>
<organism evidence="6 7">
    <name type="scientific">Candidatus Doudnabacteria bacterium RIFCSPHIGHO2_01_FULL_41_86</name>
    <dbReference type="NCBI Taxonomy" id="1817821"/>
    <lineage>
        <taxon>Bacteria</taxon>
        <taxon>Candidatus Doudnaibacteriota</taxon>
    </lineage>
</organism>
<keyword evidence="5" id="KW-0472">Membrane</keyword>
<accession>A0A1F5N9J5</accession>
<gene>
    <name evidence="6" type="ORF">A2717_00960</name>
</gene>
<keyword evidence="5" id="KW-1133">Transmembrane helix</keyword>
<dbReference type="PANTHER" id="PTHR30563">
    <property type="entry name" value="DNA RECOMBINATION PROTEIN RMUC"/>
    <property type="match status" value="1"/>
</dbReference>
<keyword evidence="5" id="KW-0812">Transmembrane</keyword>
<evidence type="ECO:0000256" key="5">
    <source>
        <dbReference type="SAM" id="Phobius"/>
    </source>
</evidence>
<dbReference type="EMBL" id="MFEH01000001">
    <property type="protein sequence ID" value="OGE74110.1"/>
    <property type="molecule type" value="Genomic_DNA"/>
</dbReference>
<dbReference type="STRING" id="1817821.A2717_00960"/>
<comment type="similarity">
    <text evidence="2">Belongs to the RmuC family.</text>
</comment>
<sequence length="345" mass="39002">MDQQNIIIILMVAGFAVLLFLQLRKKEEVKKDDEALKIMMEWMKEIKQGTESSKHTTEQNIKDLNKAINERLDNAGKVISALTRELGGVSQIGPDIRRLTETLTSPKLRGNFGEEILENLLTDVFPKELCKFQYRFKNGEVVDAALMIGDILIPIDSKFSMENYRLYKEAKTDESSDSLKKAFLKDVKKRIEEIHRKYILPQEGTLDYAFMFIPSEGVYMEVAEDMDAQAFARSKKVVVVGPNTLNINLRAILVSLRGQQIGKAAQQVLAAINGIRQESDKFGRTLDTMANHVKNTNNSMATIVESYSKLRNQIINASNLQLDEEKQQEISAVADAMADKPEKLL</sequence>
<evidence type="ECO:0000256" key="4">
    <source>
        <dbReference type="ARBA" id="ARBA00023172"/>
    </source>
</evidence>
<dbReference type="Pfam" id="PF02646">
    <property type="entry name" value="RmuC"/>
    <property type="match status" value="1"/>
</dbReference>
<evidence type="ECO:0000313" key="7">
    <source>
        <dbReference type="Proteomes" id="UP000177610"/>
    </source>
</evidence>
<dbReference type="PANTHER" id="PTHR30563:SF0">
    <property type="entry name" value="DNA RECOMBINATION PROTEIN RMUC"/>
    <property type="match status" value="1"/>
</dbReference>
<dbReference type="Proteomes" id="UP000177610">
    <property type="component" value="Unassembled WGS sequence"/>
</dbReference>
<dbReference type="InterPro" id="IPR003798">
    <property type="entry name" value="DNA_recombination_RmuC"/>
</dbReference>
<dbReference type="GO" id="GO:0006310">
    <property type="term" value="P:DNA recombination"/>
    <property type="evidence" value="ECO:0007669"/>
    <property type="project" value="UniProtKB-KW"/>
</dbReference>
<dbReference type="AlphaFoldDB" id="A0A1F5N9J5"/>
<feature type="transmembrane region" description="Helical" evidence="5">
    <location>
        <begin position="6"/>
        <end position="23"/>
    </location>
</feature>
<evidence type="ECO:0000256" key="3">
    <source>
        <dbReference type="ARBA" id="ARBA00023054"/>
    </source>
</evidence>
<evidence type="ECO:0008006" key="8">
    <source>
        <dbReference type="Google" id="ProtNLM"/>
    </source>
</evidence>
<evidence type="ECO:0000313" key="6">
    <source>
        <dbReference type="EMBL" id="OGE74110.1"/>
    </source>
</evidence>
<protein>
    <recommendedName>
        <fullName evidence="8">DNA recombination protein RmuC</fullName>
    </recommendedName>
</protein>
<evidence type="ECO:0000256" key="2">
    <source>
        <dbReference type="ARBA" id="ARBA00009840"/>
    </source>
</evidence>
<reference evidence="6 7" key="1">
    <citation type="journal article" date="2016" name="Nat. Commun.">
        <title>Thousands of microbial genomes shed light on interconnected biogeochemical processes in an aquifer system.</title>
        <authorList>
            <person name="Anantharaman K."/>
            <person name="Brown C.T."/>
            <person name="Hug L.A."/>
            <person name="Sharon I."/>
            <person name="Castelle C.J."/>
            <person name="Probst A.J."/>
            <person name="Thomas B.C."/>
            <person name="Singh A."/>
            <person name="Wilkins M.J."/>
            <person name="Karaoz U."/>
            <person name="Brodie E.L."/>
            <person name="Williams K.H."/>
            <person name="Hubbard S.S."/>
            <person name="Banfield J.F."/>
        </authorList>
    </citation>
    <scope>NUCLEOTIDE SEQUENCE [LARGE SCALE GENOMIC DNA]</scope>
</reference>
<proteinExistence type="inferred from homology"/>
<keyword evidence="3" id="KW-0175">Coiled coil</keyword>
<comment type="caution">
    <text evidence="6">The sequence shown here is derived from an EMBL/GenBank/DDBJ whole genome shotgun (WGS) entry which is preliminary data.</text>
</comment>
<comment type="function">
    <text evidence="1">Involved in DNA recombination.</text>
</comment>
<evidence type="ECO:0000256" key="1">
    <source>
        <dbReference type="ARBA" id="ARBA00003416"/>
    </source>
</evidence>